<protein>
    <recommendedName>
        <fullName evidence="5">Large ribosomal subunit protein bL12</fullName>
    </recommendedName>
</protein>
<dbReference type="NCBIfam" id="TIGR00855">
    <property type="entry name" value="L12"/>
    <property type="match status" value="1"/>
</dbReference>
<proteinExistence type="inferred from homology"/>
<dbReference type="InterPro" id="IPR000206">
    <property type="entry name" value="Ribosomal_bL12"/>
</dbReference>
<dbReference type="GO" id="GO:0022625">
    <property type="term" value="C:cytosolic large ribosomal subunit"/>
    <property type="evidence" value="ECO:0007669"/>
    <property type="project" value="TreeGrafter"/>
</dbReference>
<comment type="subunit">
    <text evidence="4">Homodimer. Part of the 50S ribosomal subunit; present in 4 copies per ribosome. Forms part of the ribosomal stalk which helps the ribosome interact with GTP-bound translation factors. Forms a pentameric L10(L12)2(L12)2 complex, where L10 forms an elongated spine to which 2 L12 dimers bind in a sequential fashion.</text>
</comment>
<keyword evidence="2 5" id="KW-0689">Ribosomal protein</keyword>
<dbReference type="FunFam" id="1.20.5.710:FF:000002">
    <property type="entry name" value="50S ribosomal protein L7/L12"/>
    <property type="match status" value="1"/>
</dbReference>
<dbReference type="eggNOG" id="COG0222">
    <property type="taxonomic scope" value="Bacteria"/>
</dbReference>
<keyword evidence="3 5" id="KW-0687">Ribonucleoprotein</keyword>
<feature type="domain" description="Large ribosomal subunit protein bL12 C-terminal" evidence="6">
    <location>
        <begin position="56"/>
        <end position="122"/>
    </location>
</feature>
<evidence type="ECO:0000256" key="4">
    <source>
        <dbReference type="ARBA" id="ARBA00062085"/>
    </source>
</evidence>
<accession>V6Z2C6</accession>
<dbReference type="CDD" id="cd00387">
    <property type="entry name" value="Ribosomal_L7_L12"/>
    <property type="match status" value="1"/>
</dbReference>
<dbReference type="InterPro" id="IPR013823">
    <property type="entry name" value="Ribosomal_bL12_C"/>
</dbReference>
<dbReference type="InterPro" id="IPR036235">
    <property type="entry name" value="Ribosomal_bL12_oligo_N_sf"/>
</dbReference>
<comment type="caution">
    <text evidence="8">The sequence shown here is derived from an EMBL/GenBank/DDBJ whole genome shotgun (WGS) entry which is preliminary data.</text>
</comment>
<dbReference type="Gene3D" id="3.30.1390.10">
    <property type="match status" value="1"/>
</dbReference>
<dbReference type="SUPFAM" id="SSF48300">
    <property type="entry name" value="Ribosomal protein L7/12, oligomerisation (N-terminal) domain"/>
    <property type="match status" value="1"/>
</dbReference>
<dbReference type="Gene3D" id="1.20.5.710">
    <property type="entry name" value="Single helix bin"/>
    <property type="match status" value="1"/>
</dbReference>
<dbReference type="Proteomes" id="UP000018482">
    <property type="component" value="Unassembled WGS sequence"/>
</dbReference>
<dbReference type="AlphaFoldDB" id="V6Z2C6"/>
<comment type="subunit">
    <text evidence="5">Homodimer. Part of the ribosomal stalk of the 50S ribosomal subunit. Forms a multimeric L10(L12)X complex, where L10 forms an elongated spine to which 2 to 4 L12 dimers bind in a sequential fashion. Binds GTP-bound translation factors.</text>
</comment>
<evidence type="ECO:0000259" key="7">
    <source>
        <dbReference type="Pfam" id="PF16320"/>
    </source>
</evidence>
<dbReference type="GO" id="GO:0003729">
    <property type="term" value="F:mRNA binding"/>
    <property type="evidence" value="ECO:0007669"/>
    <property type="project" value="TreeGrafter"/>
</dbReference>
<organism evidence="8 9">
    <name type="scientific">Streptococcus agalactiae LMG 14747</name>
    <dbReference type="NCBI Taxonomy" id="1154860"/>
    <lineage>
        <taxon>Bacteria</taxon>
        <taxon>Bacillati</taxon>
        <taxon>Bacillota</taxon>
        <taxon>Bacilli</taxon>
        <taxon>Lactobacillales</taxon>
        <taxon>Streptococcaceae</taxon>
        <taxon>Streptococcus</taxon>
    </lineage>
</organism>
<name>V6Z2C6_STRAG</name>
<evidence type="ECO:0000256" key="5">
    <source>
        <dbReference type="HAMAP-Rule" id="MF_00368"/>
    </source>
</evidence>
<dbReference type="PANTHER" id="PTHR45987">
    <property type="entry name" value="39S RIBOSOMAL PROTEIN L12"/>
    <property type="match status" value="1"/>
</dbReference>
<dbReference type="GO" id="GO:0003735">
    <property type="term" value="F:structural constituent of ribosome"/>
    <property type="evidence" value="ECO:0007669"/>
    <property type="project" value="InterPro"/>
</dbReference>
<dbReference type="Pfam" id="PF00542">
    <property type="entry name" value="Ribosomal_L12"/>
    <property type="match status" value="1"/>
</dbReference>
<evidence type="ECO:0000313" key="9">
    <source>
        <dbReference type="Proteomes" id="UP000018482"/>
    </source>
</evidence>
<reference evidence="8 9" key="1">
    <citation type="submission" date="2013-05" db="EMBL/GenBank/DDBJ databases">
        <authorList>
            <person name="Richards V.P."/>
            <person name="Durkin S.A.S."/>
            <person name="Kim M."/>
            <person name="Pavinski Bitar P.D."/>
            <person name="Stanhope M.J."/>
            <person name="Town C.D."/>
            <person name="Venter J.C."/>
        </authorList>
    </citation>
    <scope>NUCLEOTIDE SEQUENCE [LARGE SCALE GENOMIC DNA]</scope>
    <source>
        <strain evidence="8 9">LMG 14747</strain>
    </source>
</reference>
<dbReference type="FunFam" id="3.30.1390.10:FF:000001">
    <property type="entry name" value="50S ribosomal protein L7/L12"/>
    <property type="match status" value="1"/>
</dbReference>
<dbReference type="GO" id="GO:0006412">
    <property type="term" value="P:translation"/>
    <property type="evidence" value="ECO:0007669"/>
    <property type="project" value="UniProtKB-UniRule"/>
</dbReference>
<gene>
    <name evidence="5 8" type="primary">rplL</name>
    <name evidence="8" type="ORF">SAG0136_03845</name>
</gene>
<sequence>MALNIENIIAEIKEASILELNDLVKAIEEEFGVTAAAPVAAAGAAGGAEEAAKDSFDVELTSAGDKKVGVIKVVREITGEGLKEAKAIVDGAPSVIKEGASEAEANEIKEKLEAAGASVTLK</sequence>
<dbReference type="PANTHER" id="PTHR45987:SF4">
    <property type="entry name" value="LARGE RIBOSOMAL SUBUNIT PROTEIN BL12M"/>
    <property type="match status" value="1"/>
</dbReference>
<dbReference type="SUPFAM" id="SSF54736">
    <property type="entry name" value="ClpS-like"/>
    <property type="match status" value="1"/>
</dbReference>
<comment type="similarity">
    <text evidence="1 5">Belongs to the bacterial ribosomal protein bL12 family.</text>
</comment>
<dbReference type="InterPro" id="IPR014719">
    <property type="entry name" value="Ribosomal_bL12_C/ClpS-like"/>
</dbReference>
<dbReference type="EMBL" id="ANQC01000051">
    <property type="protein sequence ID" value="ESV54401.1"/>
    <property type="molecule type" value="Genomic_DNA"/>
</dbReference>
<evidence type="ECO:0000256" key="3">
    <source>
        <dbReference type="ARBA" id="ARBA00023274"/>
    </source>
</evidence>
<evidence type="ECO:0000313" key="8">
    <source>
        <dbReference type="EMBL" id="ESV54401.1"/>
    </source>
</evidence>
<evidence type="ECO:0000259" key="6">
    <source>
        <dbReference type="Pfam" id="PF00542"/>
    </source>
</evidence>
<dbReference type="HAMAP" id="MF_00368">
    <property type="entry name" value="Ribosomal_bL12"/>
    <property type="match status" value="1"/>
</dbReference>
<dbReference type="InterPro" id="IPR008932">
    <property type="entry name" value="Ribosomal_bL12_oligo"/>
</dbReference>
<comment type="function">
    <text evidence="5">Forms part of the ribosomal stalk which helps the ribosome interact with GTP-bound translation factors. Is thus essential for accurate translation.</text>
</comment>
<evidence type="ECO:0000256" key="2">
    <source>
        <dbReference type="ARBA" id="ARBA00022980"/>
    </source>
</evidence>
<dbReference type="Pfam" id="PF16320">
    <property type="entry name" value="Ribosomal_L12_N"/>
    <property type="match status" value="1"/>
</dbReference>
<evidence type="ECO:0000256" key="1">
    <source>
        <dbReference type="ARBA" id="ARBA00007197"/>
    </source>
</evidence>
<feature type="domain" description="Large ribosomal subunit protein bL12 oligomerization" evidence="7">
    <location>
        <begin position="5"/>
        <end position="51"/>
    </location>
</feature>